<sequence length="137" mass="15459">IHSVYLTDKPAPSGSARNGQHKQAADQSWRHEVGGNALQKTLHWQPYKRRKINQVRSFCWGSDCKTQRGGGGQDAGSAWELNRAEAWPSLVGLSEISTRWPWKSQPQKQKAVPPLRPESTHNPASLPQSRERPRHHS</sequence>
<feature type="region of interest" description="Disordered" evidence="1">
    <location>
        <begin position="1"/>
        <end position="32"/>
    </location>
</feature>
<dbReference type="AlphaFoldDB" id="A0A0A0A524"/>
<reference evidence="3" key="1">
    <citation type="journal article" date="2014" name="Science">
        <title>Comparative genomics reveals insights into avian genome evolution and adaptation.</title>
        <authorList>
            <consortium name="Avian Genome Consortium"/>
            <person name="Zhang G."/>
            <person name="Li C."/>
            <person name="Li Q."/>
            <person name="Li B."/>
            <person name="Larkin D.M."/>
            <person name="Lee C."/>
            <person name="Storz J.F."/>
            <person name="Antunes A."/>
            <person name="Greenwold M.J."/>
            <person name="Meredith R.W."/>
            <person name="Odeen A."/>
            <person name="Cui J."/>
            <person name="Zhou Q."/>
            <person name="Xu L."/>
            <person name="Pan H."/>
            <person name="Wang Z."/>
            <person name="Jin L."/>
            <person name="Zhang P."/>
            <person name="Hu H."/>
            <person name="Yang W."/>
            <person name="Hu J."/>
            <person name="Xiao J."/>
            <person name="Yang Z."/>
            <person name="Liu Y."/>
            <person name="Xie Q."/>
            <person name="Yu H."/>
            <person name="Lian J."/>
            <person name="Wen P."/>
            <person name="Zhang F."/>
            <person name="Li H."/>
            <person name="Zeng Y."/>
            <person name="Xiong Z."/>
            <person name="Liu S."/>
            <person name="Zhou L."/>
            <person name="Huang Z."/>
            <person name="An N."/>
            <person name="Wang J."/>
            <person name="Zheng Q."/>
            <person name="Xiong Y."/>
            <person name="Wang G."/>
            <person name="Wang B."/>
            <person name="Wang J."/>
            <person name="Fan Y."/>
            <person name="da Fonseca R.R."/>
            <person name="Alfaro-Nunez A."/>
            <person name="Schubert M."/>
            <person name="Orlando L."/>
            <person name="Mourier T."/>
            <person name="Howard J.T."/>
            <person name="Ganapathy G."/>
            <person name="Pfenning A."/>
            <person name="Whitney O."/>
            <person name="Rivas M.V."/>
            <person name="Hara E."/>
            <person name="Smith J."/>
            <person name="Farre M."/>
            <person name="Narayan J."/>
            <person name="Slavov G."/>
            <person name="Romanov M.N."/>
            <person name="Borges R."/>
            <person name="Machado J.P."/>
            <person name="Khan I."/>
            <person name="Springer M.S."/>
            <person name="Gatesy J."/>
            <person name="Hoffmann F.G."/>
            <person name="Opazo J.C."/>
            <person name="Hastad O."/>
            <person name="Sawyer R.H."/>
            <person name="Kim H."/>
            <person name="Kim K.W."/>
            <person name="Kim H.J."/>
            <person name="Cho S."/>
            <person name="Li N."/>
            <person name="Huang Y."/>
            <person name="Bruford M.W."/>
            <person name="Zhan X."/>
            <person name="Dixon A."/>
            <person name="Bertelsen M.F."/>
            <person name="Derryberry E."/>
            <person name="Warren W."/>
            <person name="Wilson R.K."/>
            <person name="Li S."/>
            <person name="Ray D.A."/>
            <person name="Green R.E."/>
            <person name="O'Brien S.J."/>
            <person name="Griffin D."/>
            <person name="Johnson W.E."/>
            <person name="Haussler D."/>
            <person name="Ryder O.A."/>
            <person name="Willerslev E."/>
            <person name="Graves G.R."/>
            <person name="Alstrom P."/>
            <person name="Fjeldsa J."/>
            <person name="Mindell D.P."/>
            <person name="Edwards S.V."/>
            <person name="Braun E.L."/>
            <person name="Rahbek C."/>
            <person name="Burt D.W."/>
            <person name="Houde P."/>
            <person name="Zhang Y."/>
            <person name="Yang H."/>
            <person name="Wang J."/>
            <person name="Jarvis E.D."/>
            <person name="Gilbert M.T."/>
            <person name="Wang J."/>
        </authorList>
    </citation>
    <scope>NUCLEOTIDE SEQUENCE [LARGE SCALE GENOMIC DNA]</scope>
</reference>
<evidence type="ECO:0000256" key="1">
    <source>
        <dbReference type="SAM" id="MobiDB-lite"/>
    </source>
</evidence>
<accession>A0A0A0A524</accession>
<feature type="region of interest" description="Disordered" evidence="1">
    <location>
        <begin position="98"/>
        <end position="137"/>
    </location>
</feature>
<dbReference type="EMBL" id="KL870451">
    <property type="protein sequence ID" value="KGL88508.1"/>
    <property type="molecule type" value="Genomic_DNA"/>
</dbReference>
<organism evidence="2 3">
    <name type="scientific">Charadrius vociferus</name>
    <name type="common">Killdeer</name>
    <name type="synonym">Aegialitis vocifera</name>
    <dbReference type="NCBI Taxonomy" id="50402"/>
    <lineage>
        <taxon>Eukaryota</taxon>
        <taxon>Metazoa</taxon>
        <taxon>Chordata</taxon>
        <taxon>Craniata</taxon>
        <taxon>Vertebrata</taxon>
        <taxon>Euteleostomi</taxon>
        <taxon>Archelosauria</taxon>
        <taxon>Archosauria</taxon>
        <taxon>Dinosauria</taxon>
        <taxon>Saurischia</taxon>
        <taxon>Theropoda</taxon>
        <taxon>Coelurosauria</taxon>
        <taxon>Aves</taxon>
        <taxon>Neognathae</taxon>
        <taxon>Neoaves</taxon>
        <taxon>Charadriiformes</taxon>
        <taxon>Charadriidae</taxon>
        <taxon>Charadrius</taxon>
    </lineage>
</organism>
<keyword evidence="3" id="KW-1185">Reference proteome</keyword>
<evidence type="ECO:0000313" key="2">
    <source>
        <dbReference type="EMBL" id="KGL88508.1"/>
    </source>
</evidence>
<protein>
    <submittedName>
        <fullName evidence="2">Uncharacterized protein</fullName>
    </submittedName>
</protein>
<gene>
    <name evidence="2" type="ORF">N301_00994</name>
</gene>
<feature type="non-terminal residue" evidence="2">
    <location>
        <position position="1"/>
    </location>
</feature>
<dbReference type="Proteomes" id="UP000053858">
    <property type="component" value="Unassembled WGS sequence"/>
</dbReference>
<feature type="non-terminal residue" evidence="2">
    <location>
        <position position="137"/>
    </location>
</feature>
<evidence type="ECO:0000313" key="3">
    <source>
        <dbReference type="Proteomes" id="UP000053858"/>
    </source>
</evidence>
<proteinExistence type="predicted"/>
<name>A0A0A0A524_CHAVO</name>